<dbReference type="InterPro" id="IPR004703">
    <property type="entry name" value="PTS_sugar-sp_permease"/>
</dbReference>
<feature type="transmembrane region" description="Helical" evidence="9">
    <location>
        <begin position="92"/>
        <end position="111"/>
    </location>
</feature>
<dbReference type="GO" id="GO:0009401">
    <property type="term" value="P:phosphoenolpyruvate-dependent sugar phosphotransferase system"/>
    <property type="evidence" value="ECO:0007669"/>
    <property type="project" value="UniProtKB-KW"/>
</dbReference>
<feature type="transmembrane region" description="Helical" evidence="9">
    <location>
        <begin position="38"/>
        <end position="60"/>
    </location>
</feature>
<dbReference type="OrthoDB" id="9787936at2"/>
<evidence type="ECO:0000256" key="2">
    <source>
        <dbReference type="ARBA" id="ARBA00022448"/>
    </source>
</evidence>
<evidence type="ECO:0000256" key="4">
    <source>
        <dbReference type="ARBA" id="ARBA00022597"/>
    </source>
</evidence>
<evidence type="ECO:0000256" key="7">
    <source>
        <dbReference type="ARBA" id="ARBA00022989"/>
    </source>
</evidence>
<dbReference type="InterPro" id="IPR013853">
    <property type="entry name" value="EIIC-GAT"/>
</dbReference>
<dbReference type="EMBL" id="BJYM01000003">
    <property type="protein sequence ID" value="GEN86301.1"/>
    <property type="molecule type" value="Genomic_DNA"/>
</dbReference>
<feature type="transmembrane region" description="Helical" evidence="9">
    <location>
        <begin position="329"/>
        <end position="348"/>
    </location>
</feature>
<evidence type="ECO:0000256" key="8">
    <source>
        <dbReference type="ARBA" id="ARBA00023136"/>
    </source>
</evidence>
<keyword evidence="4" id="KW-0762">Sugar transport</keyword>
<dbReference type="PANTHER" id="PTHR37324">
    <property type="entry name" value="PTS SYSTEM GALACTITOL-SPECIFIC EIIC COMPONENT"/>
    <property type="match status" value="1"/>
</dbReference>
<reference evidence="10 11" key="1">
    <citation type="submission" date="2019-07" db="EMBL/GenBank/DDBJ databases">
        <title>Whole genome shotgun sequence of Oceanobacillus sojae NBRC 105379.</title>
        <authorList>
            <person name="Hosoyama A."/>
            <person name="Uohara A."/>
            <person name="Ohji S."/>
            <person name="Ichikawa N."/>
        </authorList>
    </citation>
    <scope>NUCLEOTIDE SEQUENCE [LARGE SCALE GENOMIC DNA]</scope>
    <source>
        <strain evidence="10 11">NBRC 105379</strain>
    </source>
</reference>
<sequence>MGYIEGFFQGLIDMGAPVFLTIILTVLGLVFRMKFSRAFSAGLTLGVALVGINIVVDFMITNVGEASRSFVELTGIQLGALDMGWPPALGLAWTWEFAFLMFPIQILVNILMLSFRWTSCVNVDMWNVGNKVCTAFLVAYVSGYAWLGLLFATLQSVLELKNADYTRYRLQKLTGIPGVSMPHPMFLSGIWFYPFVKIMDKIFPSTFNFDAQKLRDKIGIFGETHVMGFLIGCLIGAFGGYDIRSILTLGVQAGAALMLFPLVAKLFTTALTPVSESATSFMKKRFSNRAFTIGLDWPIMAGRSEHWLIMILTIPIILVYALILPGNLVLPFGGLMNICMVVPLFYLTMGNLPKMAIGTIIGIPMQLYVASYFAPHFTALANATGGVEVPDGQMLAWFGMDISELRYIIAEFSLFTPIGIVLFIITIALTIYYFKGIRKEDLKIKKELGIEE</sequence>
<organism evidence="10 11">
    <name type="scientific">Oceanobacillus sojae</name>
    <dbReference type="NCBI Taxonomy" id="582851"/>
    <lineage>
        <taxon>Bacteria</taxon>
        <taxon>Bacillati</taxon>
        <taxon>Bacillota</taxon>
        <taxon>Bacilli</taxon>
        <taxon>Bacillales</taxon>
        <taxon>Bacillaceae</taxon>
        <taxon>Oceanobacillus</taxon>
    </lineage>
</organism>
<comment type="subcellular location">
    <subcellularLocation>
        <location evidence="1">Cell membrane</location>
        <topology evidence="1">Multi-pass membrane protein</topology>
    </subcellularLocation>
</comment>
<evidence type="ECO:0000256" key="9">
    <source>
        <dbReference type="SAM" id="Phobius"/>
    </source>
</evidence>
<keyword evidence="11" id="KW-1185">Reference proteome</keyword>
<keyword evidence="6 9" id="KW-0812">Transmembrane</keyword>
<feature type="transmembrane region" description="Helical" evidence="9">
    <location>
        <begin position="253"/>
        <end position="274"/>
    </location>
</feature>
<accession>A0A511ZFX1</accession>
<evidence type="ECO:0000256" key="5">
    <source>
        <dbReference type="ARBA" id="ARBA00022683"/>
    </source>
</evidence>
<proteinExistence type="predicted"/>
<dbReference type="GO" id="GO:0015577">
    <property type="term" value="F:galactitol transmembrane transporter activity"/>
    <property type="evidence" value="ECO:0007669"/>
    <property type="project" value="InterPro"/>
</dbReference>
<gene>
    <name evidence="10" type="ORF">OSO01_10400</name>
</gene>
<feature type="transmembrane region" description="Helical" evidence="9">
    <location>
        <begin position="132"/>
        <end position="154"/>
    </location>
</feature>
<dbReference type="PIRSF" id="PIRSF006304">
    <property type="entry name" value="GatC"/>
    <property type="match status" value="1"/>
</dbReference>
<protein>
    <submittedName>
        <fullName evidence="10">PTS galactitol transporter subunit IIC</fullName>
    </submittedName>
</protein>
<feature type="transmembrane region" description="Helical" evidence="9">
    <location>
        <begin position="174"/>
        <end position="196"/>
    </location>
</feature>
<evidence type="ECO:0000313" key="11">
    <source>
        <dbReference type="Proteomes" id="UP000321558"/>
    </source>
</evidence>
<dbReference type="Pfam" id="PF03611">
    <property type="entry name" value="EIIC-GAT"/>
    <property type="match status" value="1"/>
</dbReference>
<evidence type="ECO:0000256" key="1">
    <source>
        <dbReference type="ARBA" id="ARBA00004651"/>
    </source>
</evidence>
<name>A0A511ZFX1_9BACI</name>
<dbReference type="GO" id="GO:0005886">
    <property type="term" value="C:plasma membrane"/>
    <property type="evidence" value="ECO:0007669"/>
    <property type="project" value="UniProtKB-SubCell"/>
</dbReference>
<feature type="transmembrane region" description="Helical" evidence="9">
    <location>
        <begin position="217"/>
        <end position="241"/>
    </location>
</feature>
<keyword evidence="2" id="KW-0813">Transport</keyword>
<dbReference type="Proteomes" id="UP000321558">
    <property type="component" value="Unassembled WGS sequence"/>
</dbReference>
<feature type="transmembrane region" description="Helical" evidence="9">
    <location>
        <begin position="307"/>
        <end position="323"/>
    </location>
</feature>
<feature type="transmembrane region" description="Helical" evidence="9">
    <location>
        <begin position="407"/>
        <end position="434"/>
    </location>
</feature>
<dbReference type="AlphaFoldDB" id="A0A511ZFX1"/>
<comment type="caution">
    <text evidence="10">The sequence shown here is derived from an EMBL/GenBank/DDBJ whole genome shotgun (WGS) entry which is preliminary data.</text>
</comment>
<keyword evidence="8 9" id="KW-0472">Membrane</keyword>
<dbReference type="RefSeq" id="WP_147209314.1">
    <property type="nucleotide sequence ID" value="NZ_BJYM01000003.1"/>
</dbReference>
<feature type="transmembrane region" description="Helical" evidence="9">
    <location>
        <begin position="355"/>
        <end position="374"/>
    </location>
</feature>
<feature type="transmembrane region" description="Helical" evidence="9">
    <location>
        <begin position="6"/>
        <end position="31"/>
    </location>
</feature>
<keyword evidence="7 9" id="KW-1133">Transmembrane helix</keyword>
<evidence type="ECO:0000256" key="6">
    <source>
        <dbReference type="ARBA" id="ARBA00022692"/>
    </source>
</evidence>
<dbReference type="PANTHER" id="PTHR37324:SF2">
    <property type="entry name" value="PTS SYSTEM GALACTITOL-SPECIFIC EIIC COMPONENT"/>
    <property type="match status" value="1"/>
</dbReference>
<keyword evidence="3" id="KW-1003">Cell membrane</keyword>
<evidence type="ECO:0000256" key="3">
    <source>
        <dbReference type="ARBA" id="ARBA00022475"/>
    </source>
</evidence>
<keyword evidence="5" id="KW-0598">Phosphotransferase system</keyword>
<evidence type="ECO:0000313" key="10">
    <source>
        <dbReference type="EMBL" id="GEN86301.1"/>
    </source>
</evidence>